<keyword evidence="1" id="KW-0732">Signal</keyword>
<keyword evidence="3" id="KW-1185">Reference proteome</keyword>
<sequence length="137" mass="14625">MRHWLLFIGIITALSVSDAAAAQTVTTPSEPGLPKRPGTCVFTHIKSVEERLSDGNNQWVAGSGSAVALTNGGYQVSYDQLPEVDSAHSGDRVMMCLVALPTDCPTGDDRGKVYTTTDLRTMKSWTLPDSEHECGGA</sequence>
<evidence type="ECO:0000313" key="2">
    <source>
        <dbReference type="EMBL" id="GBR15553.1"/>
    </source>
</evidence>
<dbReference type="EMBL" id="BAQW01000013">
    <property type="protein sequence ID" value="GBR15553.1"/>
    <property type="molecule type" value="Genomic_DNA"/>
</dbReference>
<feature type="signal peptide" evidence="1">
    <location>
        <begin position="1"/>
        <end position="21"/>
    </location>
</feature>
<evidence type="ECO:0000256" key="1">
    <source>
        <dbReference type="SAM" id="SignalP"/>
    </source>
</evidence>
<evidence type="ECO:0000313" key="3">
    <source>
        <dbReference type="Proteomes" id="UP001061070"/>
    </source>
</evidence>
<proteinExistence type="predicted"/>
<dbReference type="Proteomes" id="UP001061070">
    <property type="component" value="Unassembled WGS sequence"/>
</dbReference>
<gene>
    <name evidence="2" type="ORF">AA0228_2544</name>
</gene>
<organism evidence="2 3">
    <name type="scientific">Gluconobacter frateurii NRIC 0228</name>
    <dbReference type="NCBI Taxonomy" id="1307946"/>
    <lineage>
        <taxon>Bacteria</taxon>
        <taxon>Pseudomonadati</taxon>
        <taxon>Pseudomonadota</taxon>
        <taxon>Alphaproteobacteria</taxon>
        <taxon>Acetobacterales</taxon>
        <taxon>Acetobacteraceae</taxon>
        <taxon>Gluconobacter</taxon>
    </lineage>
</organism>
<feature type="chain" id="PRO_5045125266" evidence="1">
    <location>
        <begin position="22"/>
        <end position="137"/>
    </location>
</feature>
<name>A0ABQ0QEE2_9PROT</name>
<reference evidence="2" key="1">
    <citation type="submission" date="2013-04" db="EMBL/GenBank/DDBJ databases">
        <title>The genome sequencing project of 58 acetic acid bacteria.</title>
        <authorList>
            <person name="Okamoto-Kainuma A."/>
            <person name="Ishikawa M."/>
            <person name="Umino S."/>
            <person name="Koizumi Y."/>
            <person name="Shiwa Y."/>
            <person name="Yoshikawa H."/>
            <person name="Matsutani M."/>
            <person name="Matsushita K."/>
        </authorList>
    </citation>
    <scope>NUCLEOTIDE SEQUENCE</scope>
    <source>
        <strain evidence="2">NRIC 0228</strain>
    </source>
</reference>
<accession>A0ABQ0QEE2</accession>
<protein>
    <submittedName>
        <fullName evidence="2">Uncharacterized protein</fullName>
    </submittedName>
</protein>
<comment type="caution">
    <text evidence="2">The sequence shown here is derived from an EMBL/GenBank/DDBJ whole genome shotgun (WGS) entry which is preliminary data.</text>
</comment>